<dbReference type="InterPro" id="IPR014284">
    <property type="entry name" value="RNA_pol_sigma-70_dom"/>
</dbReference>
<proteinExistence type="predicted"/>
<dbReference type="GO" id="GO:0003677">
    <property type="term" value="F:DNA binding"/>
    <property type="evidence" value="ECO:0007669"/>
    <property type="project" value="InterPro"/>
</dbReference>
<dbReference type="NCBIfam" id="NF005385">
    <property type="entry name" value="PRK06930.1"/>
    <property type="match status" value="1"/>
</dbReference>
<dbReference type="RefSeq" id="WP_109985704.1">
    <property type="nucleotide sequence ID" value="NZ_QGTD01000021.1"/>
</dbReference>
<dbReference type="EMBL" id="QGTD01000021">
    <property type="protein sequence ID" value="PWU66569.1"/>
    <property type="molecule type" value="Genomic_DNA"/>
</dbReference>
<dbReference type="AlphaFoldDB" id="A0A317KY37"/>
<dbReference type="GO" id="GO:0006352">
    <property type="term" value="P:DNA-templated transcription initiation"/>
    <property type="evidence" value="ECO:0007669"/>
    <property type="project" value="InterPro"/>
</dbReference>
<comment type="caution">
    <text evidence="2">The sequence shown here is derived from an EMBL/GenBank/DDBJ whole genome shotgun (WGS) entry which is preliminary data.</text>
</comment>
<dbReference type="NCBIfam" id="TIGR02937">
    <property type="entry name" value="sigma70-ECF"/>
    <property type="match status" value="1"/>
</dbReference>
<dbReference type="OrthoDB" id="2083683at2"/>
<evidence type="ECO:0000313" key="3">
    <source>
        <dbReference type="Proteomes" id="UP000245624"/>
    </source>
</evidence>
<feature type="domain" description="RNA polymerase sigma factor 70 region 4 type 2" evidence="1">
    <location>
        <begin position="102"/>
        <end position="152"/>
    </location>
</feature>
<dbReference type="SUPFAM" id="SSF88659">
    <property type="entry name" value="Sigma3 and sigma4 domains of RNA polymerase sigma factors"/>
    <property type="match status" value="1"/>
</dbReference>
<reference evidence="2 3" key="1">
    <citation type="submission" date="2018-05" db="EMBL/GenBank/DDBJ databases">
        <title>Genomic analysis of Gracilibacillus dipsosauri DD1 reveals novel features of a salt-tolerant amylase.</title>
        <authorList>
            <person name="Deutch C.E."/>
            <person name="Yang S."/>
        </authorList>
    </citation>
    <scope>NUCLEOTIDE SEQUENCE [LARGE SCALE GENOMIC DNA]</scope>
    <source>
        <strain evidence="2 3">DD1</strain>
    </source>
</reference>
<dbReference type="InterPro" id="IPR036388">
    <property type="entry name" value="WH-like_DNA-bd_sf"/>
</dbReference>
<evidence type="ECO:0000259" key="1">
    <source>
        <dbReference type="Pfam" id="PF08281"/>
    </source>
</evidence>
<dbReference type="GO" id="GO:0016987">
    <property type="term" value="F:sigma factor activity"/>
    <property type="evidence" value="ECO:0007669"/>
    <property type="project" value="InterPro"/>
</dbReference>
<dbReference type="InterPro" id="IPR013324">
    <property type="entry name" value="RNA_pol_sigma_r3/r4-like"/>
</dbReference>
<dbReference type="CDD" id="cd06171">
    <property type="entry name" value="Sigma70_r4"/>
    <property type="match status" value="1"/>
</dbReference>
<sequence length="161" mass="18827">MNDWAEKMIIQYEEGRKELRHKIDNLGDSETDKMDKSQINSMVSEMSFVIDWLKNGREPGKLRGIDKSSAYQLDSIQDMDMFPTLNIKPTQRELTEEEKRDIFDVLLTLSPRERQCFILHESYLRTFAEIAEELGLSRSSVQRYIERARKKISCHAVVVPA</sequence>
<dbReference type="InterPro" id="IPR013249">
    <property type="entry name" value="RNA_pol_sigma70_r4_t2"/>
</dbReference>
<gene>
    <name evidence="2" type="ORF">DLJ74_19290</name>
</gene>
<keyword evidence="3" id="KW-1185">Reference proteome</keyword>
<dbReference type="Pfam" id="PF08281">
    <property type="entry name" value="Sigma70_r4_2"/>
    <property type="match status" value="1"/>
</dbReference>
<accession>A0A317KY37</accession>
<protein>
    <recommendedName>
        <fullName evidence="1">RNA polymerase sigma factor 70 region 4 type 2 domain-containing protein</fullName>
    </recommendedName>
</protein>
<dbReference type="Proteomes" id="UP000245624">
    <property type="component" value="Unassembled WGS sequence"/>
</dbReference>
<name>A0A317KY37_9BACI</name>
<dbReference type="Gene3D" id="1.10.10.10">
    <property type="entry name" value="Winged helix-like DNA-binding domain superfamily/Winged helix DNA-binding domain"/>
    <property type="match status" value="1"/>
</dbReference>
<evidence type="ECO:0000313" key="2">
    <source>
        <dbReference type="EMBL" id="PWU66569.1"/>
    </source>
</evidence>
<organism evidence="2 3">
    <name type="scientific">Gracilibacillus dipsosauri</name>
    <dbReference type="NCBI Taxonomy" id="178340"/>
    <lineage>
        <taxon>Bacteria</taxon>
        <taxon>Bacillati</taxon>
        <taxon>Bacillota</taxon>
        <taxon>Bacilli</taxon>
        <taxon>Bacillales</taxon>
        <taxon>Bacillaceae</taxon>
        <taxon>Gracilibacillus</taxon>
    </lineage>
</organism>